<gene>
    <name evidence="1" type="ORF">LKD42_11485</name>
</gene>
<organism evidence="1 2">
    <name type="scientific">Hominisplanchenecus faecis</name>
    <dbReference type="NCBI Taxonomy" id="2885351"/>
    <lineage>
        <taxon>Bacteria</taxon>
        <taxon>Bacillati</taxon>
        <taxon>Bacillota</taxon>
        <taxon>Clostridia</taxon>
        <taxon>Lachnospirales</taxon>
        <taxon>Lachnospiraceae</taxon>
        <taxon>Hominisplanchenecus</taxon>
    </lineage>
</organism>
<dbReference type="EMBL" id="JAJEQE010000045">
    <property type="protein sequence ID" value="MCC2149866.1"/>
    <property type="molecule type" value="Genomic_DNA"/>
</dbReference>
<dbReference type="Proteomes" id="UP001299235">
    <property type="component" value="Unassembled WGS sequence"/>
</dbReference>
<evidence type="ECO:0008006" key="3">
    <source>
        <dbReference type="Google" id="ProtNLM"/>
    </source>
</evidence>
<protein>
    <recommendedName>
        <fullName evidence="3">F5/8 type C domain-containing protein</fullName>
    </recommendedName>
</protein>
<comment type="caution">
    <text evidence="1">The sequence shown here is derived from an EMBL/GenBank/DDBJ whole genome shotgun (WGS) entry which is preliminary data.</text>
</comment>
<sequence>MKRYTVSFDYSRNGSGWTHTSITVTADSDVGAIMQIESKYPYVRNVRIMSVR</sequence>
<dbReference type="RefSeq" id="WP_173898270.1">
    <property type="nucleotide sequence ID" value="NZ_JAJEQE010000045.1"/>
</dbReference>
<evidence type="ECO:0000313" key="1">
    <source>
        <dbReference type="EMBL" id="MCC2149866.1"/>
    </source>
</evidence>
<keyword evidence="2" id="KW-1185">Reference proteome</keyword>
<evidence type="ECO:0000313" key="2">
    <source>
        <dbReference type="Proteomes" id="UP001299235"/>
    </source>
</evidence>
<accession>A0ABS8EXC9</accession>
<reference evidence="1 2" key="1">
    <citation type="submission" date="2021-10" db="EMBL/GenBank/DDBJ databases">
        <title>Anaerobic single-cell dispensing facilitates the cultivation of human gut bacteria.</title>
        <authorList>
            <person name="Afrizal A."/>
        </authorList>
    </citation>
    <scope>NUCLEOTIDE SEQUENCE [LARGE SCALE GENOMIC DNA]</scope>
    <source>
        <strain evidence="1 2">CLA-AA-H246</strain>
    </source>
</reference>
<proteinExistence type="predicted"/>
<name>A0ABS8EXC9_9FIRM</name>